<organism evidence="3 4">
    <name type="scientific">Aphanomyces astaci</name>
    <name type="common">Crayfish plague agent</name>
    <dbReference type="NCBI Taxonomy" id="112090"/>
    <lineage>
        <taxon>Eukaryota</taxon>
        <taxon>Sar</taxon>
        <taxon>Stramenopiles</taxon>
        <taxon>Oomycota</taxon>
        <taxon>Saprolegniomycetes</taxon>
        <taxon>Saprolegniales</taxon>
        <taxon>Verrucalvaceae</taxon>
        <taxon>Aphanomyces</taxon>
    </lineage>
</organism>
<feature type="non-terminal residue" evidence="3">
    <location>
        <position position="1597"/>
    </location>
</feature>
<evidence type="ECO:0000259" key="2">
    <source>
        <dbReference type="PROSITE" id="PS50853"/>
    </source>
</evidence>
<evidence type="ECO:0000256" key="1">
    <source>
        <dbReference type="SAM" id="SignalP"/>
    </source>
</evidence>
<gene>
    <name evidence="3" type="ORF">DYB25_006414</name>
</gene>
<accession>A0A397AQ84</accession>
<feature type="domain" description="Fibronectin type-III" evidence="2">
    <location>
        <begin position="1360"/>
        <end position="1460"/>
    </location>
</feature>
<protein>
    <recommendedName>
        <fullName evidence="2">Fibronectin type-III domain-containing protein</fullName>
    </recommendedName>
</protein>
<sequence length="1597" mass="164122">MAPFFAHGKHSMWLLVLSAIGIPWLTSAALQTGVLPHRYIKVQTVTTSTYTGANEVQTVTTSAADVNEIQIVTTSATMIREVQVVTTTAAPGQTLGGGFTLQLDTTSTGGSVRLSGVIGFTAGASGDRSCMKEILNAMANIGPAGVFAVSRSGPDTQGGYAWSITFDASMGNVPQLSLQSSTLIGAGAAVAITTATPGNVISDGYFTLTFGGSTTSSIPRDASNAVVQAALEALPTVDALAVSRTGPDFQGGYVWTITFLSSFNAGDVPLLGIANTLVATGANAVVTVGTQGNQLGGFFTLIYNTVPTTQLASSATDTAVKAALELIPGIGTVKVVRSGPDYQLGYTWTISFLTLKGPVSALGFTTGTLTETRSDSVVSKAISVVRTRPGTTQAVQSIATTTTLTAVPIASTFQLQFTNNGVTTTTGNIPANPMGDGTCMPTLTEIQRIKTSTVDTTNMGGDNLVSPLTFFQLVFTSRGVTQTTNRILANPSAGNCTVGGASIKAELEKLPGVVAPVTVSNVATTSTQSCQWDVTFTNNAGNLNQLTAVSGTIGPASAITVGDDTVTITTVQDGTVQIIKSELEKLANVASVTVTAVAGLKQTCTWSVTFDNNAGNLALLQVAMGGVFGSAATSSGTTVTAALVTTGTSAPLGGFFSLQFRGQTTGYLPYNIAAADMKNALELLSTVDGVSVVRSNVDPNGGYSWAITFLNLGNLPPLTADFAALVGTVPTVTITETIPGIPPPFNSRDLANVTALNSIGRSVPQMSTPPFAIPVAQPPRAPQNLTMSVLGHTSLQVSLGFPTSDGGLPVDAYRVEWDTQQIVDEVQSVVLTVPVTNEVQTITTAAAIVSEVQLVRLVSTYVAPAAIEVQRVNCDASGGSFTLTFVGATTAPILASETSVAVIKATLQELAGVTVSVAFVGGATQACAPCLVSGCAGGIAVTFTSVVGYAGSLPSLTANTTLLTGNRRIDVVKTTSGQAAPGGMFSLVYNRGSDSVTVPIQATATAAAVQTALQALEAGLTITVTDGTSALPAANIAAGERLWRVTFVNSGDVPTLRLANNQLTGNGATIQVYADGATLGSVVASVRGNQVSGQFTLNVMGHVTDWIPYDASDTTVKQRLESLPNLGTVTVVRTGPTLQLGYVWTVTFSSNPGNFPYGAGTISLMTPTNTTFLTGTSTTATVTPARVTTGSTSVGGTFSLCYSSLCTSALSPYISATALKAALETVNSIGRVGVSRAQAASGFTWLVSFVGCRLLADQVTNVCNTGNLSPLVPQFIGTLTGGVANNAVVAVTEVTPGAGPANVRDLTDLSGGAPLLTNLLGLTTGRPYYARANFHNALGHGIRVYSTPPSVIPQATAPGKPEPVLLVSTTATSMQVSWALPTVNGGSVVTGYELWLSDWNDNYRMVYDGANSIVTTYTLVTTNDNEISTGQQYALKVRAISYCQPANPSVACFGSFSDPAKYTVRSPVIPSAPAAPTRDSKTNVGLPLVLGDGVIFLNWKPPLDNGGSPVTDYQVYMDSGAGFLLQTLTGVFPYGYTTSVGSLTEGNMYRFYVRALNAVGYSANSPILTVAMANSPNAPAAPIVTDVSPSSISLTWS</sequence>
<dbReference type="CDD" id="cd00063">
    <property type="entry name" value="FN3"/>
    <property type="match status" value="2"/>
</dbReference>
<feature type="domain" description="Fibronectin type-III" evidence="2">
    <location>
        <begin position="1472"/>
        <end position="1575"/>
    </location>
</feature>
<dbReference type="PANTHER" id="PTHR21437">
    <property type="entry name" value="WIDE AWAKE"/>
    <property type="match status" value="1"/>
</dbReference>
<keyword evidence="1" id="KW-0732">Signal</keyword>
<dbReference type="PANTHER" id="PTHR21437:SF1">
    <property type="entry name" value="WIDE AWAKE"/>
    <property type="match status" value="1"/>
</dbReference>
<dbReference type="Proteomes" id="UP000266239">
    <property type="component" value="Unassembled WGS sequence"/>
</dbReference>
<dbReference type="InterPro" id="IPR003961">
    <property type="entry name" value="FN3_dom"/>
</dbReference>
<dbReference type="SUPFAM" id="SSF49265">
    <property type="entry name" value="Fibronectin type III"/>
    <property type="match status" value="2"/>
</dbReference>
<dbReference type="Gene3D" id="2.60.40.10">
    <property type="entry name" value="Immunoglobulins"/>
    <property type="match status" value="3"/>
</dbReference>
<dbReference type="PROSITE" id="PS50853">
    <property type="entry name" value="FN3"/>
    <property type="match status" value="2"/>
</dbReference>
<dbReference type="Pfam" id="PF00041">
    <property type="entry name" value="fn3"/>
    <property type="match status" value="1"/>
</dbReference>
<evidence type="ECO:0000313" key="3">
    <source>
        <dbReference type="EMBL" id="RHY10033.1"/>
    </source>
</evidence>
<name>A0A397AQ84_APHAT</name>
<dbReference type="InterPro" id="IPR039269">
    <property type="entry name" value="ANKFN1"/>
</dbReference>
<feature type="chain" id="PRO_5017456816" description="Fibronectin type-III domain-containing protein" evidence="1">
    <location>
        <begin position="29"/>
        <end position="1597"/>
    </location>
</feature>
<comment type="caution">
    <text evidence="3">The sequence shown here is derived from an EMBL/GenBank/DDBJ whole genome shotgun (WGS) entry which is preliminary data.</text>
</comment>
<evidence type="ECO:0000313" key="4">
    <source>
        <dbReference type="Proteomes" id="UP000266239"/>
    </source>
</evidence>
<reference evidence="3 4" key="1">
    <citation type="submission" date="2018-08" db="EMBL/GenBank/DDBJ databases">
        <title>Aphanomyces genome sequencing and annotation.</title>
        <authorList>
            <person name="Minardi D."/>
            <person name="Oidtmann B."/>
            <person name="Van Der Giezen M."/>
            <person name="Studholme D.J."/>
        </authorList>
    </citation>
    <scope>NUCLEOTIDE SEQUENCE [LARGE SCALE GENOMIC DNA]</scope>
    <source>
        <strain evidence="3 4">Yx</strain>
    </source>
</reference>
<dbReference type="InterPro" id="IPR013783">
    <property type="entry name" value="Ig-like_fold"/>
</dbReference>
<dbReference type="InterPro" id="IPR036116">
    <property type="entry name" value="FN3_sf"/>
</dbReference>
<dbReference type="EMBL" id="QUTA01006689">
    <property type="protein sequence ID" value="RHY10033.1"/>
    <property type="molecule type" value="Genomic_DNA"/>
</dbReference>
<dbReference type="SMART" id="SM00060">
    <property type="entry name" value="FN3"/>
    <property type="match status" value="2"/>
</dbReference>
<dbReference type="VEuPathDB" id="FungiDB:H257_06132"/>
<feature type="signal peptide" evidence="1">
    <location>
        <begin position="1"/>
        <end position="28"/>
    </location>
</feature>
<proteinExistence type="predicted"/>